<evidence type="ECO:0000256" key="6">
    <source>
        <dbReference type="ARBA" id="ARBA00023242"/>
    </source>
</evidence>
<evidence type="ECO:0000313" key="11">
    <source>
        <dbReference type="Proteomes" id="UP000243217"/>
    </source>
</evidence>
<keyword evidence="3 8" id="KW-0812">Transmembrane</keyword>
<dbReference type="InterPro" id="IPR041885">
    <property type="entry name" value="MAN1_winged_helix_dom"/>
</dbReference>
<keyword evidence="2" id="KW-0597">Phosphoprotein</keyword>
<evidence type="ECO:0000313" key="10">
    <source>
        <dbReference type="EMBL" id="OQS06484.1"/>
    </source>
</evidence>
<dbReference type="PANTHER" id="PTHR47808:SF2">
    <property type="entry name" value="LEM DOMAIN-CONTAINING PROTEIN 2"/>
    <property type="match status" value="1"/>
</dbReference>
<feature type="compositionally biased region" description="Basic residues" evidence="7">
    <location>
        <begin position="32"/>
        <end position="42"/>
    </location>
</feature>
<feature type="domain" description="Man1/Src1-like C-terminal" evidence="9">
    <location>
        <begin position="338"/>
        <end position="603"/>
    </location>
</feature>
<dbReference type="EMBL" id="JNBS01000340">
    <property type="protein sequence ID" value="OQS06484.1"/>
    <property type="molecule type" value="Genomic_DNA"/>
</dbReference>
<dbReference type="InterPro" id="IPR018996">
    <property type="entry name" value="Man1/Src1-like_C"/>
</dbReference>
<dbReference type="GO" id="GO:0005637">
    <property type="term" value="C:nuclear inner membrane"/>
    <property type="evidence" value="ECO:0007669"/>
    <property type="project" value="UniProtKB-SubCell"/>
</dbReference>
<evidence type="ECO:0000256" key="7">
    <source>
        <dbReference type="SAM" id="MobiDB-lite"/>
    </source>
</evidence>
<evidence type="ECO:0000256" key="8">
    <source>
        <dbReference type="SAM" id="Phobius"/>
    </source>
</evidence>
<organism evidence="10 11">
    <name type="scientific">Thraustotheca clavata</name>
    <dbReference type="NCBI Taxonomy" id="74557"/>
    <lineage>
        <taxon>Eukaryota</taxon>
        <taxon>Sar</taxon>
        <taxon>Stramenopiles</taxon>
        <taxon>Oomycota</taxon>
        <taxon>Saprolegniomycetes</taxon>
        <taxon>Saprolegniales</taxon>
        <taxon>Achlyaceae</taxon>
        <taxon>Thraustotheca</taxon>
    </lineage>
</organism>
<feature type="compositionally biased region" description="Polar residues" evidence="7">
    <location>
        <begin position="161"/>
        <end position="184"/>
    </location>
</feature>
<comment type="caution">
    <text evidence="10">The sequence shown here is derived from an EMBL/GenBank/DDBJ whole genome shotgun (WGS) entry which is preliminary data.</text>
</comment>
<feature type="compositionally biased region" description="Basic and acidic residues" evidence="7">
    <location>
        <begin position="215"/>
        <end position="226"/>
    </location>
</feature>
<evidence type="ECO:0000256" key="3">
    <source>
        <dbReference type="ARBA" id="ARBA00022692"/>
    </source>
</evidence>
<reference evidence="10 11" key="1">
    <citation type="journal article" date="2014" name="Genome Biol. Evol.">
        <title>The secreted proteins of Achlya hypogyna and Thraustotheca clavata identify the ancestral oomycete secretome and reveal gene acquisitions by horizontal gene transfer.</title>
        <authorList>
            <person name="Misner I."/>
            <person name="Blouin N."/>
            <person name="Leonard G."/>
            <person name="Richards T.A."/>
            <person name="Lane C.E."/>
        </authorList>
    </citation>
    <scope>NUCLEOTIDE SEQUENCE [LARGE SCALE GENOMIC DNA]</scope>
    <source>
        <strain evidence="10 11">ATCC 34112</strain>
    </source>
</reference>
<feature type="region of interest" description="Disordered" evidence="7">
    <location>
        <begin position="133"/>
        <end position="186"/>
    </location>
</feature>
<protein>
    <recommendedName>
        <fullName evidence="9">Man1/Src1-like C-terminal domain-containing protein</fullName>
    </recommendedName>
</protein>
<dbReference type="Gene3D" id="1.10.10.1180">
    <property type="entry name" value="MAN1, winged-helix domain"/>
    <property type="match status" value="1"/>
</dbReference>
<name>A0A1W0A864_9STRA</name>
<keyword evidence="4 8" id="KW-1133">Transmembrane helix</keyword>
<keyword evidence="11" id="KW-1185">Reference proteome</keyword>
<feature type="compositionally biased region" description="Low complexity" evidence="7">
    <location>
        <begin position="1"/>
        <end position="16"/>
    </location>
</feature>
<feature type="region of interest" description="Disordered" evidence="7">
    <location>
        <begin position="1"/>
        <end position="58"/>
    </location>
</feature>
<proteinExistence type="predicted"/>
<feature type="transmembrane region" description="Helical" evidence="8">
    <location>
        <begin position="490"/>
        <end position="507"/>
    </location>
</feature>
<keyword evidence="6" id="KW-0539">Nucleus</keyword>
<evidence type="ECO:0000256" key="5">
    <source>
        <dbReference type="ARBA" id="ARBA00023136"/>
    </source>
</evidence>
<dbReference type="GO" id="GO:0005783">
    <property type="term" value="C:endoplasmic reticulum"/>
    <property type="evidence" value="ECO:0007669"/>
    <property type="project" value="TreeGrafter"/>
</dbReference>
<keyword evidence="5 8" id="KW-0472">Membrane</keyword>
<evidence type="ECO:0000259" key="9">
    <source>
        <dbReference type="Pfam" id="PF09402"/>
    </source>
</evidence>
<feature type="region of interest" description="Disordered" evidence="7">
    <location>
        <begin position="610"/>
        <end position="633"/>
    </location>
</feature>
<gene>
    <name evidence="10" type="ORF">THRCLA_01481</name>
</gene>
<dbReference type="GO" id="GO:0034399">
    <property type="term" value="C:nuclear periphery"/>
    <property type="evidence" value="ECO:0007669"/>
    <property type="project" value="TreeGrafter"/>
</dbReference>
<evidence type="ECO:0000256" key="1">
    <source>
        <dbReference type="ARBA" id="ARBA00004540"/>
    </source>
</evidence>
<feature type="region of interest" description="Disordered" evidence="7">
    <location>
        <begin position="215"/>
        <end position="280"/>
    </location>
</feature>
<dbReference type="AlphaFoldDB" id="A0A1W0A864"/>
<comment type="subcellular location">
    <subcellularLocation>
        <location evidence="1">Nucleus inner membrane</location>
    </subcellularLocation>
</comment>
<dbReference type="Proteomes" id="UP000243217">
    <property type="component" value="Unassembled WGS sequence"/>
</dbReference>
<dbReference type="GO" id="GO:0003682">
    <property type="term" value="F:chromatin binding"/>
    <property type="evidence" value="ECO:0007669"/>
    <property type="project" value="InterPro"/>
</dbReference>
<sequence length="633" mass="72239">MSSVHQARAAAMAAQAKRIEDTISKRNTPSSAKHKVPLKRKQTATPRKEDVSLKKPKISSKSVPEEELRVCSLCKKEDSNVRTKCVVCNNKLHRECTVPIAVGVGCAEFEQGLEYCSFRCYYSNKSARKQTINLSTPSKTPAKPVPPTNSTPLRSIRKSTDANTDFVTPSKQVSWQSPTENTSEPWKLKSKSKYVEGDEIKAVLFTHSGVKARRPREEVYSDDKSDIGTPALNRRLIPDTPEPETPVRRTNATSSTPTPLSPQLAQRIVPPSTGKKKRPQFLKVEEKKPVQSYTYPQWFVFLVLLGLAITSSLVLMRVYLDSLPMCDSDNTTEEHSSLPSLQCLRCPEHGYCFDGTLHSCKEPYMLVERDCIEPVKVRQDAALMADLLERYLVRQASSTFCNNSILSLLFYGTQKRQILIQNFDMRSYLHTQANWKSISPVVFDASFSKAVSQLSLMMTTRHFTREGHIALTIDDTNWMCWTILKVHDHIWIYSSVVFGTLGVLYLYKQIQKSKYRKRLFTKMLQAVHNELRRQDADEDSHPLDGSVARLREDILKTCFPGSSNSKEADRMWKSLAQHVQKDSRIRERHIMYRGQQVLIWEWLDHRRQKTPRAKREAPPVVAGQVISHTPQKN</sequence>
<evidence type="ECO:0000256" key="4">
    <source>
        <dbReference type="ARBA" id="ARBA00022989"/>
    </source>
</evidence>
<dbReference type="GO" id="GO:0071763">
    <property type="term" value="P:nuclear membrane organization"/>
    <property type="evidence" value="ECO:0007669"/>
    <property type="project" value="TreeGrafter"/>
</dbReference>
<dbReference type="PANTHER" id="PTHR47808">
    <property type="entry name" value="INNER NUCLEAR MEMBRANE PROTEIN HEH2-RELATED"/>
    <property type="match status" value="1"/>
</dbReference>
<accession>A0A1W0A864</accession>
<feature type="transmembrane region" description="Helical" evidence="8">
    <location>
        <begin position="298"/>
        <end position="320"/>
    </location>
</feature>
<dbReference type="Pfam" id="PF09402">
    <property type="entry name" value="MSC"/>
    <property type="match status" value="1"/>
</dbReference>
<feature type="compositionally biased region" description="Polar residues" evidence="7">
    <location>
        <begin position="248"/>
        <end position="264"/>
    </location>
</feature>
<evidence type="ECO:0000256" key="2">
    <source>
        <dbReference type="ARBA" id="ARBA00022553"/>
    </source>
</evidence>
<dbReference type="OrthoDB" id="72274at2759"/>
<dbReference type="STRING" id="74557.A0A1W0A864"/>
<dbReference type="InterPro" id="IPR044780">
    <property type="entry name" value="Heh2/Src1"/>
</dbReference>